<dbReference type="AlphaFoldDB" id="A0A409W3R7"/>
<dbReference type="PROSITE" id="PS51898">
    <property type="entry name" value="TYR_RECOMBINASE"/>
    <property type="match status" value="1"/>
</dbReference>
<evidence type="ECO:0000313" key="4">
    <source>
        <dbReference type="Proteomes" id="UP000284842"/>
    </source>
</evidence>
<dbReference type="PANTHER" id="PTHR34605:SF4">
    <property type="entry name" value="DNA ADENINE METHYLTRANSFERASE"/>
    <property type="match status" value="1"/>
</dbReference>
<evidence type="ECO:0000313" key="3">
    <source>
        <dbReference type="EMBL" id="PPQ73184.1"/>
    </source>
</evidence>
<dbReference type="GO" id="GO:0015074">
    <property type="term" value="P:DNA integration"/>
    <property type="evidence" value="ECO:0007669"/>
    <property type="project" value="InterPro"/>
</dbReference>
<keyword evidence="1" id="KW-0233">DNA recombination</keyword>
<organism evidence="3 4">
    <name type="scientific">Panaeolus cyanescens</name>
    <dbReference type="NCBI Taxonomy" id="181874"/>
    <lineage>
        <taxon>Eukaryota</taxon>
        <taxon>Fungi</taxon>
        <taxon>Dikarya</taxon>
        <taxon>Basidiomycota</taxon>
        <taxon>Agaricomycotina</taxon>
        <taxon>Agaricomycetes</taxon>
        <taxon>Agaricomycetidae</taxon>
        <taxon>Agaricales</taxon>
        <taxon>Agaricineae</taxon>
        <taxon>Galeropsidaceae</taxon>
        <taxon>Panaeolus</taxon>
    </lineage>
</organism>
<dbReference type="InterPro" id="IPR002104">
    <property type="entry name" value="Integrase_catalytic"/>
</dbReference>
<accession>A0A409W3R7</accession>
<dbReference type="SUPFAM" id="SSF56349">
    <property type="entry name" value="DNA breaking-rejoining enzymes"/>
    <property type="match status" value="1"/>
</dbReference>
<dbReference type="InParanoid" id="A0A409W3R7"/>
<feature type="non-terminal residue" evidence="3">
    <location>
        <position position="474"/>
    </location>
</feature>
<evidence type="ECO:0000259" key="2">
    <source>
        <dbReference type="PROSITE" id="PS51898"/>
    </source>
</evidence>
<gene>
    <name evidence="3" type="ORF">CVT24_010015</name>
</gene>
<dbReference type="InterPro" id="IPR052925">
    <property type="entry name" value="Phage_Integrase-like_Recomb"/>
</dbReference>
<dbReference type="GO" id="GO:0006310">
    <property type="term" value="P:DNA recombination"/>
    <property type="evidence" value="ECO:0007669"/>
    <property type="project" value="UniProtKB-KW"/>
</dbReference>
<proteinExistence type="predicted"/>
<protein>
    <recommendedName>
        <fullName evidence="2">Tyr recombinase domain-containing protein</fullName>
    </recommendedName>
</protein>
<evidence type="ECO:0000256" key="1">
    <source>
        <dbReference type="ARBA" id="ARBA00023172"/>
    </source>
</evidence>
<sequence length="474" mass="53823">MSTFSLSQPSQTLPSCSALKALSDHFLDHEVHVEDVHLDIEEEQSIIPDLVAEDFESSEDASNNITATSSKNSTIKASQLDSSGPTLQGSLPKLHDVAKGTLLLTDVFSLMQQCSRFLVDKKLVQSADEFFSDVPLSTAPSLICLWILSECDTIDINNNPLGPDVIRSSFSHAQKMRACMTYTFGRLYGLGKQAWTEHRGPGGKIDSSGNPSVSELVSRYMLSLHRRKIQKGDVSTSARAMDISILERLYDYNFTNPEVVTEVRRYRAGNRREPKSLHDWGGPMARNALHAIYLIAFFCLLRIDEVLKIRLDQIEVDGDKVTLTLWYRKTHQYGDIKPFVLHCLNDYDSHLCPVRALANWIKMSKISQGYLFRRIVSGDRPSASDKPMTSEQFLLMYRHNLMDIGVEPGPYGTHSFRRGGCQYLASVRRWPLRRICEWGGWSQEFTNMTIVKYLISWNDNPNESRDDFLNPKQQ</sequence>
<reference evidence="3 4" key="1">
    <citation type="journal article" date="2018" name="Evol. Lett.">
        <title>Horizontal gene cluster transfer increased hallucinogenic mushroom diversity.</title>
        <authorList>
            <person name="Reynolds H.T."/>
            <person name="Vijayakumar V."/>
            <person name="Gluck-Thaler E."/>
            <person name="Korotkin H.B."/>
            <person name="Matheny P.B."/>
            <person name="Slot J.C."/>
        </authorList>
    </citation>
    <scope>NUCLEOTIDE SEQUENCE [LARGE SCALE GENOMIC DNA]</scope>
    <source>
        <strain evidence="3 4">2629</strain>
    </source>
</reference>
<name>A0A409W3R7_9AGAR</name>
<dbReference type="EMBL" id="NHTK01005831">
    <property type="protein sequence ID" value="PPQ73184.1"/>
    <property type="molecule type" value="Genomic_DNA"/>
</dbReference>
<keyword evidence="4" id="KW-1185">Reference proteome</keyword>
<dbReference type="PANTHER" id="PTHR34605">
    <property type="entry name" value="PHAGE_INTEGRASE DOMAIN-CONTAINING PROTEIN"/>
    <property type="match status" value="1"/>
</dbReference>
<dbReference type="Proteomes" id="UP000284842">
    <property type="component" value="Unassembled WGS sequence"/>
</dbReference>
<dbReference type="InterPro" id="IPR013762">
    <property type="entry name" value="Integrase-like_cat_sf"/>
</dbReference>
<dbReference type="Gene3D" id="1.10.443.10">
    <property type="entry name" value="Intergrase catalytic core"/>
    <property type="match status" value="1"/>
</dbReference>
<dbReference type="OrthoDB" id="3163890at2759"/>
<dbReference type="InterPro" id="IPR011010">
    <property type="entry name" value="DNA_brk_join_enz"/>
</dbReference>
<feature type="domain" description="Tyr recombinase" evidence="2">
    <location>
        <begin position="250"/>
        <end position="467"/>
    </location>
</feature>
<dbReference type="GO" id="GO:0003677">
    <property type="term" value="F:DNA binding"/>
    <property type="evidence" value="ECO:0007669"/>
    <property type="project" value="InterPro"/>
</dbReference>
<comment type="caution">
    <text evidence="3">The sequence shown here is derived from an EMBL/GenBank/DDBJ whole genome shotgun (WGS) entry which is preliminary data.</text>
</comment>